<organism evidence="1">
    <name type="scientific">Vitiosangium cumulatum</name>
    <dbReference type="NCBI Taxonomy" id="1867796"/>
    <lineage>
        <taxon>Bacteria</taxon>
        <taxon>Pseudomonadati</taxon>
        <taxon>Myxococcota</taxon>
        <taxon>Myxococcia</taxon>
        <taxon>Myxococcales</taxon>
        <taxon>Cystobacterineae</taxon>
        <taxon>Archangiaceae</taxon>
        <taxon>Vitiosangium</taxon>
    </lineage>
</organism>
<protein>
    <submittedName>
        <fullName evidence="1">Uncharacterized protein</fullName>
    </submittedName>
</protein>
<accession>A0A7D4XI00</accession>
<proteinExistence type="predicted"/>
<reference evidence="1" key="1">
    <citation type="journal article" date="2020" name="Molecules">
        <title>2-Hydroxysorangiadenosine: Structure and Biosynthesis of a Myxobacterial Sesquiterpene-Nucleoside.</title>
        <authorList>
            <person name="Okoth D.A."/>
            <person name="Hug J.J."/>
            <person name="Garcia R."/>
            <person name="Sproer C."/>
            <person name="Overmann J."/>
            <person name="Muller R."/>
        </authorList>
    </citation>
    <scope>NUCLEOTIDE SEQUENCE</scope>
    <source>
        <strain evidence="1">MCy10943</strain>
    </source>
</reference>
<evidence type="ECO:0000313" key="1">
    <source>
        <dbReference type="EMBL" id="QKW93908.1"/>
    </source>
</evidence>
<name>A0A7D4XI00_9BACT</name>
<dbReference type="EMBL" id="MT520819">
    <property type="protein sequence ID" value="QKW93908.1"/>
    <property type="molecule type" value="Genomic_DNA"/>
</dbReference>
<dbReference type="AlphaFoldDB" id="A0A7D4XI00"/>
<sequence length="289" mass="31925">MSVADAFLTWRGQVYGLWPYEASHEAHHFLFEADPRRLAALVEAVRAFERTAEVATLVDFLARERPGFDLALDAVRGHVLASELEVVLREDGDARAAWLDAREDAGGVRTHRYRTLQFGLRRLRQLEELGAAREMIQFERDGLYRLVREPPAPGALVQTARERAEEGYLHEAFGLCLQTALLPEARDWGYGVLLSLNVDAGPCPLPRTLISDASEAHVTAVLSDGLYETLGAITWGTAEDLERKARDLQTSPLADKGWYPSAQLAPALAQMGARGNCAVSFTAVRDAED</sequence>